<sequence length="90" mass="10318">MASSISLGLAFSFPENFKIQKIISNISKKKSLTELLVIEFIQSIIIISLPITKLIVNKKIGLNKYHSYLFNILKEFLEKHLEIVISNRVD</sequence>
<reference evidence="2 3" key="1">
    <citation type="journal article" date="2017" name="Nat. Microbiol.">
        <title>Natural product diversity associated with the nematode symbionts Photorhabdus and Xenorhabdus.</title>
        <authorList>
            <person name="Tobias N.J."/>
            <person name="Wolff H."/>
            <person name="Djahanschiri B."/>
            <person name="Grundmann F."/>
            <person name="Kronenwerth M."/>
            <person name="Shi Y.M."/>
            <person name="Simonyi S."/>
            <person name="Grun P."/>
            <person name="Shapiro-Ilan D."/>
            <person name="Pidot S.J."/>
            <person name="Stinear T.P."/>
            <person name="Ebersberger I."/>
            <person name="Bode H.B."/>
        </authorList>
    </citation>
    <scope>NUCLEOTIDE SEQUENCE [LARGE SCALE GENOMIC DNA]</scope>
    <source>
        <strain evidence="2 3">DSM 17904</strain>
    </source>
</reference>
<proteinExistence type="predicted"/>
<feature type="transmembrane region" description="Helical" evidence="1">
    <location>
        <begin position="35"/>
        <end position="56"/>
    </location>
</feature>
<dbReference type="AlphaFoldDB" id="A0A2D0KT70"/>
<name>A0A2D0KT70_9GAMM</name>
<dbReference type="Proteomes" id="UP000222366">
    <property type="component" value="Unassembled WGS sequence"/>
</dbReference>
<gene>
    <name evidence="2" type="ORF">Xsto_00939</name>
</gene>
<keyword evidence="1" id="KW-1133">Transmembrane helix</keyword>
<comment type="caution">
    <text evidence="2">The sequence shown here is derived from an EMBL/GenBank/DDBJ whole genome shotgun (WGS) entry which is preliminary data.</text>
</comment>
<evidence type="ECO:0000256" key="1">
    <source>
        <dbReference type="SAM" id="Phobius"/>
    </source>
</evidence>
<keyword evidence="3" id="KW-1185">Reference proteome</keyword>
<dbReference type="RefSeq" id="WP_099110865.1">
    <property type="nucleotide sequence ID" value="NZ_CAWNRH010000148.1"/>
</dbReference>
<keyword evidence="1" id="KW-0472">Membrane</keyword>
<keyword evidence="1" id="KW-0812">Transmembrane</keyword>
<accession>A0A2D0KT70</accession>
<organism evidence="2 3">
    <name type="scientific">Xenorhabdus stockiae</name>
    <dbReference type="NCBI Taxonomy" id="351614"/>
    <lineage>
        <taxon>Bacteria</taxon>
        <taxon>Pseudomonadati</taxon>
        <taxon>Pseudomonadota</taxon>
        <taxon>Gammaproteobacteria</taxon>
        <taxon>Enterobacterales</taxon>
        <taxon>Morganellaceae</taxon>
        <taxon>Xenorhabdus</taxon>
    </lineage>
</organism>
<protein>
    <submittedName>
        <fullName evidence="2">Uncharacterized protein</fullName>
    </submittedName>
</protein>
<evidence type="ECO:0000313" key="3">
    <source>
        <dbReference type="Proteomes" id="UP000222366"/>
    </source>
</evidence>
<dbReference type="EMBL" id="NJAJ01000007">
    <property type="protein sequence ID" value="PHM66611.1"/>
    <property type="molecule type" value="Genomic_DNA"/>
</dbReference>
<evidence type="ECO:0000313" key="2">
    <source>
        <dbReference type="EMBL" id="PHM66611.1"/>
    </source>
</evidence>